<gene>
    <name evidence="4" type="ORF">HHL09_06520</name>
</gene>
<evidence type="ECO:0000256" key="2">
    <source>
        <dbReference type="SAM" id="SignalP"/>
    </source>
</evidence>
<feature type="domain" description="Stress-response A/B barrel" evidence="3">
    <location>
        <begin position="24"/>
        <end position="118"/>
    </location>
</feature>
<sequence>MIKAFVLTAMSAALANSALAENEFRHVVLFKFKPEATADKIEEIEKAFAELPSKIDTITGYEWGKSESVEGLNDGFTHCFLVTFKDKAGLETYLPHEAHKAFGAKLKPLLEKATVFDYTAKKD</sequence>
<evidence type="ECO:0000313" key="5">
    <source>
        <dbReference type="Proteomes" id="UP000501812"/>
    </source>
</evidence>
<dbReference type="InterPro" id="IPR044662">
    <property type="entry name" value="HS1/DABB1-like"/>
</dbReference>
<dbReference type="Proteomes" id="UP000501812">
    <property type="component" value="Chromosome"/>
</dbReference>
<dbReference type="EMBL" id="CP051774">
    <property type="protein sequence ID" value="QJE95448.1"/>
    <property type="molecule type" value="Genomic_DNA"/>
</dbReference>
<dbReference type="RefSeq" id="WP_169453762.1">
    <property type="nucleotide sequence ID" value="NZ_CP051774.1"/>
</dbReference>
<dbReference type="SMART" id="SM00886">
    <property type="entry name" value="Dabb"/>
    <property type="match status" value="1"/>
</dbReference>
<dbReference type="PANTHER" id="PTHR33178:SF10">
    <property type="entry name" value="STRESS-RESPONSE A_B BARREL DOMAIN-CONTAINING PROTEIN"/>
    <property type="match status" value="1"/>
</dbReference>
<feature type="chain" id="PRO_5032723814" evidence="2">
    <location>
        <begin position="21"/>
        <end position="123"/>
    </location>
</feature>
<comment type="subunit">
    <text evidence="1">Homodimer.</text>
</comment>
<keyword evidence="5" id="KW-1185">Reference proteome</keyword>
<dbReference type="KEGG" id="luo:HHL09_06520"/>
<accession>A0A858RFW7</accession>
<dbReference type="PANTHER" id="PTHR33178">
    <property type="match status" value="1"/>
</dbReference>
<keyword evidence="2" id="KW-0732">Signal</keyword>
<evidence type="ECO:0000256" key="1">
    <source>
        <dbReference type="ARBA" id="ARBA00011738"/>
    </source>
</evidence>
<evidence type="ECO:0000313" key="4">
    <source>
        <dbReference type="EMBL" id="QJE95448.1"/>
    </source>
</evidence>
<reference evidence="4 5" key="1">
    <citation type="submission" date="2020-04" db="EMBL/GenBank/DDBJ databases">
        <title>Luteolibacter sp. G-1-1-1 isolated from soil.</title>
        <authorList>
            <person name="Dahal R.H."/>
        </authorList>
    </citation>
    <scope>NUCLEOTIDE SEQUENCE [LARGE SCALE GENOMIC DNA]</scope>
    <source>
        <strain evidence="4 5">G-1-1-1</strain>
    </source>
</reference>
<name>A0A858RFW7_9BACT</name>
<feature type="signal peptide" evidence="2">
    <location>
        <begin position="1"/>
        <end position="20"/>
    </location>
</feature>
<dbReference type="PROSITE" id="PS51502">
    <property type="entry name" value="S_R_A_B_BARREL"/>
    <property type="match status" value="1"/>
</dbReference>
<dbReference type="Pfam" id="PF07876">
    <property type="entry name" value="Dabb"/>
    <property type="match status" value="1"/>
</dbReference>
<dbReference type="SUPFAM" id="SSF54909">
    <property type="entry name" value="Dimeric alpha+beta barrel"/>
    <property type="match status" value="1"/>
</dbReference>
<dbReference type="InterPro" id="IPR011008">
    <property type="entry name" value="Dimeric_a/b-barrel"/>
</dbReference>
<organism evidence="4 5">
    <name type="scientific">Luteolibacter luteus</name>
    <dbReference type="NCBI Taxonomy" id="2728835"/>
    <lineage>
        <taxon>Bacteria</taxon>
        <taxon>Pseudomonadati</taxon>
        <taxon>Verrucomicrobiota</taxon>
        <taxon>Verrucomicrobiia</taxon>
        <taxon>Verrucomicrobiales</taxon>
        <taxon>Verrucomicrobiaceae</taxon>
        <taxon>Luteolibacter</taxon>
    </lineage>
</organism>
<dbReference type="AlphaFoldDB" id="A0A858RFW7"/>
<proteinExistence type="predicted"/>
<protein>
    <submittedName>
        <fullName evidence="4">Dabb family protein</fullName>
    </submittedName>
</protein>
<dbReference type="InterPro" id="IPR013097">
    <property type="entry name" value="Dabb"/>
</dbReference>
<evidence type="ECO:0000259" key="3">
    <source>
        <dbReference type="PROSITE" id="PS51502"/>
    </source>
</evidence>
<dbReference type="Gene3D" id="3.30.70.100">
    <property type="match status" value="1"/>
</dbReference>